<dbReference type="PROSITE" id="PS51833">
    <property type="entry name" value="HDOD"/>
    <property type="match status" value="1"/>
</dbReference>
<dbReference type="CDD" id="cd00077">
    <property type="entry name" value="HDc"/>
    <property type="match status" value="1"/>
</dbReference>
<dbReference type="AlphaFoldDB" id="A0A3A4QYN2"/>
<dbReference type="EMBL" id="QZJZ01000081">
    <property type="protein sequence ID" value="RJP57443.1"/>
    <property type="molecule type" value="Genomic_DNA"/>
</dbReference>
<protein>
    <submittedName>
        <fullName evidence="2">HDOD domain-containing protein</fullName>
    </submittedName>
</protein>
<name>A0A3A4QYN2_9BACT</name>
<dbReference type="PANTHER" id="PTHR33525">
    <property type="match status" value="1"/>
</dbReference>
<dbReference type="Gene3D" id="1.10.3210.10">
    <property type="entry name" value="Hypothetical protein af1432"/>
    <property type="match status" value="1"/>
</dbReference>
<comment type="caution">
    <text evidence="2">The sequence shown here is derived from an EMBL/GenBank/DDBJ whole genome shotgun (WGS) entry which is preliminary data.</text>
</comment>
<sequence length="289" mass="32622">MEKNVHLKIISELGNIDALPTIPQVVLRLNGVLADPNSSARDVAKLLGEDQVITTRILKLVNSAFYGYARQVKTLTQAVVILGFREVKNIVLTSQIFDLFKSSHKNIRDLFDINQLWTHSVGCAVIAKNIGERIRYLEPEALFIAGLIHDIGKVVEINCIPDKMPDVFRTVQEENISMIEAEKKVLEVTHCEIGKVMAEMWDFPQLIEYVVAYHHKPSLSRKFEQEVAIVHVANCMVRMLEIGSGGDSLIPQIDPFSWERIGLDQDTHEEILTHSLEAISELLPVFQMS</sequence>
<dbReference type="InterPro" id="IPR052340">
    <property type="entry name" value="RNase_Y/CdgJ"/>
</dbReference>
<proteinExistence type="predicted"/>
<dbReference type="SMART" id="SM00471">
    <property type="entry name" value="HDc"/>
    <property type="match status" value="1"/>
</dbReference>
<dbReference type="SUPFAM" id="SSF109604">
    <property type="entry name" value="HD-domain/PDEase-like"/>
    <property type="match status" value="1"/>
</dbReference>
<dbReference type="InterPro" id="IPR003607">
    <property type="entry name" value="HD/PDEase_dom"/>
</dbReference>
<reference evidence="2 3" key="1">
    <citation type="journal article" date="2017" name="ISME J.">
        <title>Energy and carbon metabolisms in a deep terrestrial subsurface fluid microbial community.</title>
        <authorList>
            <person name="Momper L."/>
            <person name="Jungbluth S.P."/>
            <person name="Lee M.D."/>
            <person name="Amend J.P."/>
        </authorList>
    </citation>
    <scope>NUCLEOTIDE SEQUENCE [LARGE SCALE GENOMIC DNA]</scope>
    <source>
        <strain evidence="2">SURF_26</strain>
    </source>
</reference>
<gene>
    <name evidence="2" type="ORF">C4541_10140</name>
</gene>
<accession>A0A3A4QYN2</accession>
<dbReference type="PANTHER" id="PTHR33525:SF3">
    <property type="entry name" value="RIBONUCLEASE Y"/>
    <property type="match status" value="1"/>
</dbReference>
<evidence type="ECO:0000313" key="3">
    <source>
        <dbReference type="Proteomes" id="UP000266426"/>
    </source>
</evidence>
<organism evidence="2 3">
    <name type="scientific">Candidatus Auribacter fodinae</name>
    <dbReference type="NCBI Taxonomy" id="2093366"/>
    <lineage>
        <taxon>Bacteria</taxon>
        <taxon>Pseudomonadati</taxon>
        <taxon>Candidatus Auribacterota</taxon>
        <taxon>Candidatus Auribacteria</taxon>
        <taxon>Candidatus Auribacterales</taxon>
        <taxon>Candidatus Auribacteraceae</taxon>
        <taxon>Candidatus Auribacter</taxon>
    </lineage>
</organism>
<dbReference type="InterPro" id="IPR006675">
    <property type="entry name" value="HDIG_dom"/>
</dbReference>
<dbReference type="NCBIfam" id="TIGR00277">
    <property type="entry name" value="HDIG"/>
    <property type="match status" value="1"/>
</dbReference>
<dbReference type="Proteomes" id="UP000266426">
    <property type="component" value="Unassembled WGS sequence"/>
</dbReference>
<evidence type="ECO:0000313" key="2">
    <source>
        <dbReference type="EMBL" id="RJP57443.1"/>
    </source>
</evidence>
<dbReference type="InterPro" id="IPR013976">
    <property type="entry name" value="HDOD"/>
</dbReference>
<feature type="domain" description="HDOD" evidence="1">
    <location>
        <begin position="19"/>
        <end position="217"/>
    </location>
</feature>
<dbReference type="Pfam" id="PF08668">
    <property type="entry name" value="HDOD"/>
    <property type="match status" value="1"/>
</dbReference>
<evidence type="ECO:0000259" key="1">
    <source>
        <dbReference type="PROSITE" id="PS51833"/>
    </source>
</evidence>